<comment type="caution">
    <text evidence="9">The sequence shown here is derived from an EMBL/GenBank/DDBJ whole genome shotgun (WGS) entry which is preliminary data.</text>
</comment>
<dbReference type="GO" id="GO:0016020">
    <property type="term" value="C:membrane"/>
    <property type="evidence" value="ECO:0007669"/>
    <property type="project" value="UniProtKB-SubCell"/>
</dbReference>
<keyword evidence="2 5" id="KW-0812">Transmembrane</keyword>
<dbReference type="AlphaFoldDB" id="A0A9Q1BTJ4"/>
<dbReference type="PROSITE" id="PS00237">
    <property type="entry name" value="G_PROTEIN_RECEP_F1_1"/>
    <property type="match status" value="1"/>
</dbReference>
<feature type="region of interest" description="Disordered" evidence="6">
    <location>
        <begin position="1"/>
        <end position="21"/>
    </location>
</feature>
<evidence type="ECO:0000256" key="6">
    <source>
        <dbReference type="SAM" id="MobiDB-lite"/>
    </source>
</evidence>
<name>A0A9Q1BTJ4_HOLLE</name>
<evidence type="ECO:0000313" key="10">
    <source>
        <dbReference type="Proteomes" id="UP001152320"/>
    </source>
</evidence>
<feature type="transmembrane region" description="Helical" evidence="7">
    <location>
        <begin position="248"/>
        <end position="266"/>
    </location>
</feature>
<dbReference type="EMBL" id="JAIZAY010000012">
    <property type="protein sequence ID" value="KAJ8032515.1"/>
    <property type="molecule type" value="Genomic_DNA"/>
</dbReference>
<evidence type="ECO:0000313" key="9">
    <source>
        <dbReference type="EMBL" id="KAJ8032515.1"/>
    </source>
</evidence>
<dbReference type="InterPro" id="IPR000276">
    <property type="entry name" value="GPCR_Rhodpsn"/>
</dbReference>
<dbReference type="OrthoDB" id="5950491at2759"/>
<keyword evidence="10" id="KW-1185">Reference proteome</keyword>
<dbReference type="SUPFAM" id="SSF81321">
    <property type="entry name" value="Family A G protein-coupled receptor-like"/>
    <property type="match status" value="1"/>
</dbReference>
<feature type="transmembrane region" description="Helical" evidence="7">
    <location>
        <begin position="113"/>
        <end position="141"/>
    </location>
</feature>
<dbReference type="PANTHER" id="PTHR45698:SF1">
    <property type="entry name" value="TRACE AMINE-ASSOCIATED RECEPTOR 13C-LIKE"/>
    <property type="match status" value="1"/>
</dbReference>
<accession>A0A9Q1BTJ4</accession>
<dbReference type="Proteomes" id="UP001152320">
    <property type="component" value="Chromosome 12"/>
</dbReference>
<feature type="compositionally biased region" description="Low complexity" evidence="6">
    <location>
        <begin position="1"/>
        <end position="13"/>
    </location>
</feature>
<comment type="similarity">
    <text evidence="5">Belongs to the G-protein coupled receptor 1 family.</text>
</comment>
<dbReference type="PANTHER" id="PTHR45698">
    <property type="entry name" value="TRACE AMINE-ASSOCIATED RECEPTOR 19N-RELATED"/>
    <property type="match status" value="1"/>
</dbReference>
<dbReference type="GO" id="GO:0004930">
    <property type="term" value="F:G protein-coupled receptor activity"/>
    <property type="evidence" value="ECO:0007669"/>
    <property type="project" value="UniProtKB-KW"/>
</dbReference>
<keyword evidence="5 9" id="KW-0675">Receptor</keyword>
<evidence type="ECO:0000256" key="2">
    <source>
        <dbReference type="ARBA" id="ARBA00022692"/>
    </source>
</evidence>
<dbReference type="PROSITE" id="PS50262">
    <property type="entry name" value="G_PROTEIN_RECEP_F1_2"/>
    <property type="match status" value="1"/>
</dbReference>
<evidence type="ECO:0000259" key="8">
    <source>
        <dbReference type="PROSITE" id="PS50262"/>
    </source>
</evidence>
<evidence type="ECO:0000256" key="7">
    <source>
        <dbReference type="SAM" id="Phobius"/>
    </source>
</evidence>
<evidence type="ECO:0000256" key="1">
    <source>
        <dbReference type="ARBA" id="ARBA00004370"/>
    </source>
</evidence>
<feature type="transmembrane region" description="Helical" evidence="7">
    <location>
        <begin position="27"/>
        <end position="52"/>
    </location>
</feature>
<feature type="domain" description="G-protein coupled receptors family 1 profile" evidence="8">
    <location>
        <begin position="43"/>
        <end position="305"/>
    </location>
</feature>
<sequence>MVTAMVTSMVTTSDGVSESPPSGAEDLWVVVLMVILGVIGVIGNTLVCIIIIRAKFLHNLTNYLILSLAFADLSASFFLVTNVFPLEAGLVTTPPQGMVAAEIFCRLYSSRHFFWVSVTASVFNLIFVTFERFFAIVYPLHYPIYFDLRKVQIMVFLSWAVSNIQEAFAFFINFYIPEKQTCGYGYSNEQVGILVGVFVFLMSYFLPLIIMIIAYSLIFINLKKEAHPGDQSQTQVQADSMSRARKKVVQVLILVVIAFTVLWTPNQVTYFFENLKVELVPTDHTFYKLFRVMAFANSVINPFIYAFKYKQFRKGFRVAVCNFPKNQIGFSNESSDRNA</sequence>
<keyword evidence="5" id="KW-0297">G-protein coupled receptor</keyword>
<evidence type="ECO:0000256" key="4">
    <source>
        <dbReference type="ARBA" id="ARBA00023136"/>
    </source>
</evidence>
<keyword evidence="4 7" id="KW-0472">Membrane</keyword>
<feature type="transmembrane region" description="Helical" evidence="7">
    <location>
        <begin position="191"/>
        <end position="218"/>
    </location>
</feature>
<dbReference type="PRINTS" id="PR00237">
    <property type="entry name" value="GPCRRHODOPSN"/>
</dbReference>
<feature type="transmembrane region" description="Helical" evidence="7">
    <location>
        <begin position="153"/>
        <end position="176"/>
    </location>
</feature>
<keyword evidence="5" id="KW-0807">Transducer</keyword>
<protein>
    <submittedName>
        <fullName evidence="9">Neuropeptide FF receptor 2</fullName>
    </submittedName>
</protein>
<dbReference type="Pfam" id="PF00001">
    <property type="entry name" value="7tm_1"/>
    <property type="match status" value="1"/>
</dbReference>
<dbReference type="Gene3D" id="1.20.1070.10">
    <property type="entry name" value="Rhodopsin 7-helix transmembrane proteins"/>
    <property type="match status" value="1"/>
</dbReference>
<dbReference type="CDD" id="cd00637">
    <property type="entry name" value="7tm_classA_rhodopsin-like"/>
    <property type="match status" value="1"/>
</dbReference>
<reference evidence="9" key="1">
    <citation type="submission" date="2021-10" db="EMBL/GenBank/DDBJ databases">
        <title>Tropical sea cucumber genome reveals ecological adaptation and Cuvierian tubules defense mechanism.</title>
        <authorList>
            <person name="Chen T."/>
        </authorList>
    </citation>
    <scope>NUCLEOTIDE SEQUENCE</scope>
    <source>
        <strain evidence="9">Nanhai2018</strain>
        <tissue evidence="9">Muscle</tissue>
    </source>
</reference>
<evidence type="ECO:0000256" key="5">
    <source>
        <dbReference type="RuleBase" id="RU000688"/>
    </source>
</evidence>
<feature type="transmembrane region" description="Helical" evidence="7">
    <location>
        <begin position="64"/>
        <end position="84"/>
    </location>
</feature>
<organism evidence="9 10">
    <name type="scientific">Holothuria leucospilota</name>
    <name type="common">Black long sea cucumber</name>
    <name type="synonym">Mertensiothuria leucospilota</name>
    <dbReference type="NCBI Taxonomy" id="206669"/>
    <lineage>
        <taxon>Eukaryota</taxon>
        <taxon>Metazoa</taxon>
        <taxon>Echinodermata</taxon>
        <taxon>Eleutherozoa</taxon>
        <taxon>Echinozoa</taxon>
        <taxon>Holothuroidea</taxon>
        <taxon>Aspidochirotacea</taxon>
        <taxon>Aspidochirotida</taxon>
        <taxon>Holothuriidae</taxon>
        <taxon>Holothuria</taxon>
    </lineage>
</organism>
<proteinExistence type="inferred from homology"/>
<keyword evidence="3 7" id="KW-1133">Transmembrane helix</keyword>
<feature type="transmembrane region" description="Helical" evidence="7">
    <location>
        <begin position="286"/>
        <end position="307"/>
    </location>
</feature>
<evidence type="ECO:0000256" key="3">
    <source>
        <dbReference type="ARBA" id="ARBA00022989"/>
    </source>
</evidence>
<gene>
    <name evidence="9" type="ORF">HOLleu_26063</name>
</gene>
<comment type="subcellular location">
    <subcellularLocation>
        <location evidence="1">Membrane</location>
    </subcellularLocation>
</comment>
<dbReference type="InterPro" id="IPR017452">
    <property type="entry name" value="GPCR_Rhodpsn_7TM"/>
</dbReference>